<proteinExistence type="predicted"/>
<dbReference type="AlphaFoldDB" id="A0A0B6WYN2"/>
<sequence length="348" mass="39392">MRIVIATTQIPFVYGGAEVHAAELCSVLRKHGHEAEIVTIPFKWYPPEKILDHVLACRLLDLTETNGLPIDLLIGLRFPAYLIEHPNKVLWILHQHRSAYELWDHELSDMVHYPNALSIRDAIREIDRHFIKQAKAVFANSRNVANRLERFCGIKATPLYHPPRNAEKFYSADAEDFFFFPSRLCRPKRQELVLRAMALTRHPVKVRFAGVADHPLYGEELQNLSRSLGVSDRATWLGHISEEEKIVNYAHALAIIYPPIDEDYGYVTLEAMLAAKPVITCSDSGGPLEFVSDGETGLIVEPTPESLAAALDLLWEDRVRARLLGERGRARYTALGISWDKVLSSLLS</sequence>
<reference evidence="3 4" key="2">
    <citation type="submission" date="2015-01" db="EMBL/GenBank/DDBJ databases">
        <title>Complete genome sequence of Pyrinomonas methylaliphatogenes type strain K22T.</title>
        <authorList>
            <person name="Lee K.C.Y."/>
            <person name="Power J.F."/>
            <person name="Dunfield P.F."/>
            <person name="Morgan X.C."/>
            <person name="Huttenhower C."/>
            <person name="Stott M.B."/>
        </authorList>
    </citation>
    <scope>NUCLEOTIDE SEQUENCE [LARGE SCALE GENOMIC DNA]</scope>
    <source>
        <strain evidence="3 4">K22</strain>
    </source>
</reference>
<dbReference type="CDD" id="cd03801">
    <property type="entry name" value="GT4_PimA-like"/>
    <property type="match status" value="1"/>
</dbReference>
<dbReference type="Pfam" id="PF13439">
    <property type="entry name" value="Glyco_transf_4"/>
    <property type="match status" value="1"/>
</dbReference>
<dbReference type="RefSeq" id="WP_041976431.1">
    <property type="nucleotide sequence ID" value="NZ_CBXV010000006.1"/>
</dbReference>
<dbReference type="GO" id="GO:0016757">
    <property type="term" value="F:glycosyltransferase activity"/>
    <property type="evidence" value="ECO:0007669"/>
    <property type="project" value="InterPro"/>
</dbReference>
<organism evidence="3 4">
    <name type="scientific">Pyrinomonas methylaliphatogenes</name>
    <dbReference type="NCBI Taxonomy" id="454194"/>
    <lineage>
        <taxon>Bacteria</taxon>
        <taxon>Pseudomonadati</taxon>
        <taxon>Acidobacteriota</taxon>
        <taxon>Blastocatellia</taxon>
        <taxon>Blastocatellales</taxon>
        <taxon>Pyrinomonadaceae</taxon>
        <taxon>Pyrinomonas</taxon>
    </lineage>
</organism>
<dbReference type="OrthoDB" id="9802525at2"/>
<protein>
    <submittedName>
        <fullName evidence="3">Glycosyltransferase</fullName>
    </submittedName>
</protein>
<dbReference type="InterPro" id="IPR028098">
    <property type="entry name" value="Glyco_trans_4-like_N"/>
</dbReference>
<feature type="domain" description="Glycosyltransferase subfamily 4-like N-terminal" evidence="2">
    <location>
        <begin position="14"/>
        <end position="158"/>
    </location>
</feature>
<dbReference type="InterPro" id="IPR001296">
    <property type="entry name" value="Glyco_trans_1"/>
</dbReference>
<keyword evidence="3" id="KW-0808">Transferase</keyword>
<evidence type="ECO:0000259" key="2">
    <source>
        <dbReference type="Pfam" id="PF13439"/>
    </source>
</evidence>
<dbReference type="PANTHER" id="PTHR12526">
    <property type="entry name" value="GLYCOSYLTRANSFERASE"/>
    <property type="match status" value="1"/>
</dbReference>
<dbReference type="EMBL" id="CBXV010000006">
    <property type="protein sequence ID" value="CDM65842.1"/>
    <property type="molecule type" value="Genomic_DNA"/>
</dbReference>
<dbReference type="SUPFAM" id="SSF53756">
    <property type="entry name" value="UDP-Glycosyltransferase/glycogen phosphorylase"/>
    <property type="match status" value="1"/>
</dbReference>
<keyword evidence="4" id="KW-1185">Reference proteome</keyword>
<dbReference type="Pfam" id="PF00534">
    <property type="entry name" value="Glycos_transf_1"/>
    <property type="match status" value="1"/>
</dbReference>
<dbReference type="PANTHER" id="PTHR12526:SF635">
    <property type="entry name" value="GLYCOSYL TRANSFERASE GROUP 1"/>
    <property type="match status" value="1"/>
</dbReference>
<gene>
    <name evidence="3" type="ORF">PYK22_01849</name>
</gene>
<name>A0A0B6WYN2_9BACT</name>
<dbReference type="Gene3D" id="3.40.50.2000">
    <property type="entry name" value="Glycogen Phosphorylase B"/>
    <property type="match status" value="2"/>
</dbReference>
<reference evidence="3 4" key="1">
    <citation type="submission" date="2013-12" db="EMBL/GenBank/DDBJ databases">
        <authorList>
            <person name="Stott M."/>
        </authorList>
    </citation>
    <scope>NUCLEOTIDE SEQUENCE [LARGE SCALE GENOMIC DNA]</scope>
    <source>
        <strain evidence="3 4">K22</strain>
    </source>
</reference>
<dbReference type="STRING" id="454194.PYK22_01849"/>
<evidence type="ECO:0000313" key="4">
    <source>
        <dbReference type="Proteomes" id="UP000031518"/>
    </source>
</evidence>
<feature type="domain" description="Glycosyl transferase family 1" evidence="1">
    <location>
        <begin position="171"/>
        <end position="330"/>
    </location>
</feature>
<evidence type="ECO:0000259" key="1">
    <source>
        <dbReference type="Pfam" id="PF00534"/>
    </source>
</evidence>
<accession>A0A0B6WYN2</accession>
<evidence type="ECO:0000313" key="3">
    <source>
        <dbReference type="EMBL" id="CDM65842.1"/>
    </source>
</evidence>
<dbReference type="Proteomes" id="UP000031518">
    <property type="component" value="Unassembled WGS sequence"/>
</dbReference>